<protein>
    <submittedName>
        <fullName evidence="2">Uncharacterized protein</fullName>
    </submittedName>
</protein>
<evidence type="ECO:0000313" key="2">
    <source>
        <dbReference type="EMBL" id="SDM24379.1"/>
    </source>
</evidence>
<organism evidence="2 3">
    <name type="scientific">Dendrosporobacter quercicolus</name>
    <dbReference type="NCBI Taxonomy" id="146817"/>
    <lineage>
        <taxon>Bacteria</taxon>
        <taxon>Bacillati</taxon>
        <taxon>Bacillota</taxon>
        <taxon>Negativicutes</taxon>
        <taxon>Selenomonadales</taxon>
        <taxon>Sporomusaceae</taxon>
        <taxon>Dendrosporobacter</taxon>
    </lineage>
</organism>
<dbReference type="AlphaFoldDB" id="A0A1G9RM31"/>
<keyword evidence="1" id="KW-1133">Transmembrane helix</keyword>
<feature type="transmembrane region" description="Helical" evidence="1">
    <location>
        <begin position="12"/>
        <end position="34"/>
    </location>
</feature>
<gene>
    <name evidence="2" type="ORF">SAMN04488502_10339</name>
</gene>
<name>A0A1G9RM31_9FIRM</name>
<evidence type="ECO:0000256" key="1">
    <source>
        <dbReference type="SAM" id="Phobius"/>
    </source>
</evidence>
<dbReference type="EMBL" id="FNHB01000003">
    <property type="protein sequence ID" value="SDM24379.1"/>
    <property type="molecule type" value="Genomic_DNA"/>
</dbReference>
<keyword evidence="3" id="KW-1185">Reference proteome</keyword>
<reference evidence="2 3" key="1">
    <citation type="submission" date="2016-10" db="EMBL/GenBank/DDBJ databases">
        <authorList>
            <person name="de Groot N.N."/>
        </authorList>
    </citation>
    <scope>NUCLEOTIDE SEQUENCE [LARGE SCALE GENOMIC DNA]</scope>
    <source>
        <strain evidence="2 3">DSM 1736</strain>
    </source>
</reference>
<keyword evidence="1" id="KW-0472">Membrane</keyword>
<proteinExistence type="predicted"/>
<dbReference type="STRING" id="146817.SAMN04488502_10339"/>
<accession>A0A1G9RM31</accession>
<keyword evidence="1" id="KW-0812">Transmembrane</keyword>
<dbReference type="OrthoDB" id="1683926at2"/>
<sequence length="60" mass="6969">MGCWRRKNTAGAMFALPGPGFWIFYGVSALLIFMWGMRYAIRRAAVPIVGYRLLKLLFRR</sequence>
<evidence type="ECO:0000313" key="3">
    <source>
        <dbReference type="Proteomes" id="UP000214880"/>
    </source>
</evidence>
<dbReference type="Proteomes" id="UP000214880">
    <property type="component" value="Unassembled WGS sequence"/>
</dbReference>
<dbReference type="RefSeq" id="WP_092071293.1">
    <property type="nucleotide sequence ID" value="NZ_FNHB01000003.1"/>
</dbReference>